<feature type="region of interest" description="Disordered" evidence="1">
    <location>
        <begin position="977"/>
        <end position="1022"/>
    </location>
</feature>
<feature type="compositionally biased region" description="Low complexity" evidence="1">
    <location>
        <begin position="988"/>
        <end position="1022"/>
    </location>
</feature>
<dbReference type="PaxDb" id="121845-A0A3Q0J5F5"/>
<dbReference type="GO" id="GO:0032053">
    <property type="term" value="P:ciliary basal body organization"/>
    <property type="evidence" value="ECO:0007669"/>
    <property type="project" value="TreeGrafter"/>
</dbReference>
<dbReference type="GO" id="GO:0010457">
    <property type="term" value="P:centriole-centriole cohesion"/>
    <property type="evidence" value="ECO:0007669"/>
    <property type="project" value="TreeGrafter"/>
</dbReference>
<dbReference type="GO" id="GO:0007099">
    <property type="term" value="P:centriole replication"/>
    <property type="evidence" value="ECO:0007669"/>
    <property type="project" value="TreeGrafter"/>
</dbReference>
<dbReference type="GO" id="GO:0005814">
    <property type="term" value="C:centriole"/>
    <property type="evidence" value="ECO:0007669"/>
    <property type="project" value="TreeGrafter"/>
</dbReference>
<keyword evidence="2" id="KW-1185">Reference proteome</keyword>
<proteinExistence type="predicted"/>
<dbReference type="InterPro" id="IPR030791">
    <property type="entry name" value="Rotatin"/>
</dbReference>
<dbReference type="Proteomes" id="UP000079169">
    <property type="component" value="Unplaced"/>
</dbReference>
<sequence>MGMSKLQVIKSNACLLYHKEASIRLEATSRLAWYIRYTGVVTSVLSDLCVTPCNRSSLLLDVYEESSVTRVLELLSLGSHGSSPDEESQVRFSCLTQLSVMMDDVKLHRAFLTNGGVTLIVRELHELLTTNLPDRSKGKQSIGCCVRVLRNVCENSSGIRQYLGSEYNLLVDIIKVLFLHPTCRSDAVQLLFILLYADYVLNSGEEDGSVVSVPVMIRQSLHVPDTYSGSHWCNSPHTLPDETEQLLSRVECKQHLIIHWNLHHYYEGDIYKLLRHGSPSASNGQESQSLYDQMDWISELLLSKQNLLSLITSSPRNLTHHTLLFIQLLKLVTKIIATHPDRVHDYESLTQSVLVCIEQHEQMDSSMVNICLEYLSLILYHSPNTKSLDTQCLWSLLIADSNIRARTDLVLSCLNLILSNILTDSVVSYIGHGVHLDFLTISGVSPSPSSPPFPSPINNTRGSINNTSTGDSINANTRGSINNTRGSVTYSMGSVKACAYHLISGLCSNRGSVTALLHNIPRLVDDALRDVVRVRNADLVAQCAAMCCANMASFSTSEILLRKCIDENFFTKVIPILSNPRSSSLKSAVCLLVNNLFNLNPGLLAQTDPMVQLICVLMSEMTKYCSTPLTTELTELCSSMSRILTLYFSLNPEVPLISDKFTSALIYILNASSYDGDISVPSRDSLWRLSLSLLSSLPLPPALPPTVVSVLCHLLRTDKPQTARSILNTLPRLVPHLNPDNLEPLCHVVFSLWSHKFKPCPALVNSVLALTSRRGPQHGPLLLEYDILDDVHVRLKQFYVSLECSHGDNVLCTEMDIYLQLLNNILCQHPRVCEIAAKEGLADTLHKLLGWVLTSETTLSALLQVMASFTSNCLQGAHTILDTNRTILDQILSHASHPGLENAHFNSLTDLAKAYDTVLLEELIRIVKRNATLIVWNLAANNYKTKLHFRHIGLVNCLQNCAKVDEDFREEYGVPSSTTSRMWHSRNSPLLSSTPGSSSSNPTPSISRPTTPSWTTQTSWLA</sequence>
<dbReference type="GO" id="GO:0036064">
    <property type="term" value="C:ciliary basal body"/>
    <property type="evidence" value="ECO:0007669"/>
    <property type="project" value="InterPro"/>
</dbReference>
<protein>
    <submittedName>
        <fullName evidence="3">Uncharacterized protein LOC103515041</fullName>
    </submittedName>
</protein>
<dbReference type="SUPFAM" id="SSF48371">
    <property type="entry name" value="ARM repeat"/>
    <property type="match status" value="1"/>
</dbReference>
<accession>A0A3Q0J5F5</accession>
<dbReference type="GeneID" id="103515041"/>
<dbReference type="KEGG" id="dci:103515041"/>
<dbReference type="PANTHER" id="PTHR31691:SF1">
    <property type="entry name" value="ROTATIN"/>
    <property type="match status" value="1"/>
</dbReference>
<dbReference type="InterPro" id="IPR016024">
    <property type="entry name" value="ARM-type_fold"/>
</dbReference>
<organism evidence="2 3">
    <name type="scientific">Diaphorina citri</name>
    <name type="common">Asian citrus psyllid</name>
    <dbReference type="NCBI Taxonomy" id="121845"/>
    <lineage>
        <taxon>Eukaryota</taxon>
        <taxon>Metazoa</taxon>
        <taxon>Ecdysozoa</taxon>
        <taxon>Arthropoda</taxon>
        <taxon>Hexapoda</taxon>
        <taxon>Insecta</taxon>
        <taxon>Pterygota</taxon>
        <taxon>Neoptera</taxon>
        <taxon>Paraneoptera</taxon>
        <taxon>Hemiptera</taxon>
        <taxon>Sternorrhyncha</taxon>
        <taxon>Psylloidea</taxon>
        <taxon>Psyllidae</taxon>
        <taxon>Diaphorininae</taxon>
        <taxon>Diaphorina</taxon>
    </lineage>
</organism>
<name>A0A3Q0J5F5_DIACI</name>
<feature type="compositionally biased region" description="Polar residues" evidence="1">
    <location>
        <begin position="977"/>
        <end position="987"/>
    </location>
</feature>
<gene>
    <name evidence="3" type="primary">LOC103515041</name>
</gene>
<dbReference type="PANTHER" id="PTHR31691">
    <property type="entry name" value="ROTATIN"/>
    <property type="match status" value="1"/>
</dbReference>
<dbReference type="AlphaFoldDB" id="A0A3Q0J5F5"/>
<evidence type="ECO:0000313" key="2">
    <source>
        <dbReference type="Proteomes" id="UP000079169"/>
    </source>
</evidence>
<dbReference type="GO" id="GO:0005813">
    <property type="term" value="C:centrosome"/>
    <property type="evidence" value="ECO:0007669"/>
    <property type="project" value="InterPro"/>
</dbReference>
<dbReference type="RefSeq" id="XP_026683656.1">
    <property type="nucleotide sequence ID" value="XM_026827855.1"/>
</dbReference>
<evidence type="ECO:0000313" key="3">
    <source>
        <dbReference type="RefSeq" id="XP_026683656.1"/>
    </source>
</evidence>
<reference evidence="3" key="1">
    <citation type="submission" date="2025-08" db="UniProtKB">
        <authorList>
            <consortium name="RefSeq"/>
        </authorList>
    </citation>
    <scope>IDENTIFICATION</scope>
</reference>
<evidence type="ECO:0000256" key="1">
    <source>
        <dbReference type="SAM" id="MobiDB-lite"/>
    </source>
</evidence>